<accession>A0A6G0XG43</accession>
<evidence type="ECO:0008006" key="3">
    <source>
        <dbReference type="Google" id="ProtNLM"/>
    </source>
</evidence>
<name>A0A6G0XG43_9STRA</name>
<dbReference type="EMBL" id="VJMJ01000066">
    <property type="protein sequence ID" value="KAF0739201.1"/>
    <property type="molecule type" value="Genomic_DNA"/>
</dbReference>
<dbReference type="Proteomes" id="UP000481153">
    <property type="component" value="Unassembled WGS sequence"/>
</dbReference>
<protein>
    <recommendedName>
        <fullName evidence="3">START domain-containing protein</fullName>
    </recommendedName>
</protein>
<comment type="caution">
    <text evidence="1">The sequence shown here is derived from an EMBL/GenBank/DDBJ whole genome shotgun (WGS) entry which is preliminary data.</text>
</comment>
<evidence type="ECO:0000313" key="1">
    <source>
        <dbReference type="EMBL" id="KAF0739201.1"/>
    </source>
</evidence>
<proteinExistence type="predicted"/>
<sequence>MADNDKKARRRAYMRNMMKLYREEFKMEMAYLLDRQEQLETQVRQLMLARQQRLPDNDVRCALPWREVSLALQEDAEVETKERESLRHQVSEYRRVIRDLERWVASHWSIKQTPSTTTTTWRNTTLFVNAKTRQLGKRWITEQMYHNAYRAFQLYQFPSMAEVHELHDLDIIPTANGGIDYIHRRQFDINVPASTLLTMYKEIIGRLMSPTSNFHTERTDEITEDGKDQTKLHTLVSSDGEVMHFLTGAFESGDRTIFVGQEILQDELISHPKGVRRSRMLWYEILPLTPTKTRLRCLYVFSQLSNHKGEPYPFEDEAKYWGFDVQSYSPDCQFPHFRQFVRERSAARLAVSQGRVKDYVVAKMTATNDKKA</sequence>
<dbReference type="VEuPathDB" id="FungiDB:AeMF1_019865"/>
<reference evidence="1 2" key="1">
    <citation type="submission" date="2019-07" db="EMBL/GenBank/DDBJ databases">
        <title>Genomics analysis of Aphanomyces spp. identifies a new class of oomycete effector associated with host adaptation.</title>
        <authorList>
            <person name="Gaulin E."/>
        </authorList>
    </citation>
    <scope>NUCLEOTIDE SEQUENCE [LARGE SCALE GENOMIC DNA]</scope>
    <source>
        <strain evidence="1 2">ATCC 201684</strain>
    </source>
</reference>
<gene>
    <name evidence="1" type="ORF">Ae201684_005125</name>
</gene>
<dbReference type="AlphaFoldDB" id="A0A6G0XG43"/>
<keyword evidence="2" id="KW-1185">Reference proteome</keyword>
<organism evidence="1 2">
    <name type="scientific">Aphanomyces euteiches</name>
    <dbReference type="NCBI Taxonomy" id="100861"/>
    <lineage>
        <taxon>Eukaryota</taxon>
        <taxon>Sar</taxon>
        <taxon>Stramenopiles</taxon>
        <taxon>Oomycota</taxon>
        <taxon>Saprolegniomycetes</taxon>
        <taxon>Saprolegniales</taxon>
        <taxon>Verrucalvaceae</taxon>
        <taxon>Aphanomyces</taxon>
    </lineage>
</organism>
<evidence type="ECO:0000313" key="2">
    <source>
        <dbReference type="Proteomes" id="UP000481153"/>
    </source>
</evidence>